<dbReference type="HOGENOM" id="CLU_3245497_0_0_2"/>
<evidence type="ECO:0000313" key="1">
    <source>
        <dbReference type="EMBL" id="AET32925.1"/>
    </source>
</evidence>
<dbReference type="BioCyc" id="PSP1104324:GJSN-1477-MONOMER"/>
<gene>
    <name evidence="1" type="ORF">P186_1506</name>
</gene>
<dbReference type="AlphaFoldDB" id="G7VFB9"/>
<accession>G7VFB9</accession>
<sequence>MSCCIPCLPPTYLACCIDLAYLLKPSKGGAGWETQETVEKCR</sequence>
<dbReference type="KEGG" id="pyr:P186_1506"/>
<proteinExistence type="predicted"/>
<protein>
    <submittedName>
        <fullName evidence="1">Uncharacterized protein</fullName>
    </submittedName>
</protein>
<evidence type="ECO:0000313" key="2">
    <source>
        <dbReference type="Proteomes" id="UP000005867"/>
    </source>
</evidence>
<dbReference type="EMBL" id="CP003098">
    <property type="protein sequence ID" value="AET32925.1"/>
    <property type="molecule type" value="Genomic_DNA"/>
</dbReference>
<dbReference type="Proteomes" id="UP000005867">
    <property type="component" value="Chromosome"/>
</dbReference>
<reference evidence="1 2" key="1">
    <citation type="journal article" date="2012" name="J. Bacteriol.">
        <title>Complete genome sequence of strain 1860, a crenarchaeon of the genus pyrobaculum able to grow with various electron acceptors.</title>
        <authorList>
            <person name="Mardanov A.V."/>
            <person name="Gumerov V.M."/>
            <person name="Slobodkina G.B."/>
            <person name="Beletsky A.V."/>
            <person name="Bonch-Osmolovskaya E.A."/>
            <person name="Ravin N.V."/>
            <person name="Skryabin K.G."/>
        </authorList>
    </citation>
    <scope>NUCLEOTIDE SEQUENCE [LARGE SCALE GENOMIC DNA]</scope>
    <source>
        <strain evidence="1 2">1860</strain>
    </source>
</reference>
<name>G7VFB9_9CREN</name>
<organism evidence="1 2">
    <name type="scientific">Pyrobaculum ferrireducens</name>
    <dbReference type="NCBI Taxonomy" id="1104324"/>
    <lineage>
        <taxon>Archaea</taxon>
        <taxon>Thermoproteota</taxon>
        <taxon>Thermoprotei</taxon>
        <taxon>Thermoproteales</taxon>
        <taxon>Thermoproteaceae</taxon>
        <taxon>Pyrobaculum</taxon>
    </lineage>
</organism>
<keyword evidence="2" id="KW-1185">Reference proteome</keyword>